<keyword evidence="5" id="KW-1185">Reference proteome</keyword>
<dbReference type="NCBIfam" id="TIGR00010">
    <property type="entry name" value="YchF/TatD family DNA exonuclease"/>
    <property type="match status" value="1"/>
</dbReference>
<dbReference type="AlphaFoldDB" id="A0A2K2FQ71"/>
<feature type="binding site" evidence="3">
    <location>
        <position position="128"/>
    </location>
    <ligand>
        <name>a divalent metal cation</name>
        <dbReference type="ChEBI" id="CHEBI:60240"/>
        <label>2</label>
    </ligand>
</feature>
<dbReference type="InterPro" id="IPR015991">
    <property type="entry name" value="TatD/YcfH-like"/>
</dbReference>
<dbReference type="InterPro" id="IPR032466">
    <property type="entry name" value="Metal_Hydrolase"/>
</dbReference>
<reference evidence="4 5" key="1">
    <citation type="submission" date="2017-06" db="EMBL/GenBank/DDBJ databases">
        <title>Investigating the central metabolism of Clostridium thermosuccinogenes.</title>
        <authorList>
            <person name="Koendjbiharie J.G."/>
            <person name="van Kranenburg R."/>
        </authorList>
    </citation>
    <scope>NUCLEOTIDE SEQUENCE [LARGE SCALE GENOMIC DNA]</scope>
    <source>
        <strain evidence="4 5">DSM 5806</strain>
    </source>
</reference>
<dbReference type="InterPro" id="IPR018228">
    <property type="entry name" value="DNase_TatD-rel_CS"/>
</dbReference>
<keyword evidence="1 3" id="KW-0479">Metal-binding</keyword>
<dbReference type="PROSITE" id="PS01091">
    <property type="entry name" value="TATD_3"/>
    <property type="match status" value="1"/>
</dbReference>
<dbReference type="KEGG" id="cthd:CDO33_01025"/>
<name>A0A2K2FQ71_9CLOT</name>
<feature type="binding site" evidence="3">
    <location>
        <position position="203"/>
    </location>
    <ligand>
        <name>a divalent metal cation</name>
        <dbReference type="ChEBI" id="CHEBI:60240"/>
        <label>1</label>
    </ligand>
</feature>
<evidence type="ECO:0000256" key="2">
    <source>
        <dbReference type="ARBA" id="ARBA00022801"/>
    </source>
</evidence>
<feature type="binding site" evidence="3">
    <location>
        <position position="92"/>
    </location>
    <ligand>
        <name>a divalent metal cation</name>
        <dbReference type="ChEBI" id="CHEBI:60240"/>
        <label>1</label>
    </ligand>
</feature>
<sequence length="255" mass="28770">MLFDTHAHFDDERFDDDRDEVIRKAHESGVSYILNASSDMDSSRKSMALADKYDFIYAAVGVHPHSAGEMKEDDLEILAGYASHPKVVAIGEIGLDYYYDNSPRNVQKYWFARQIRLAREVGLPVVIHDRDAHEDTLAIIKAEGASEVGGVFHCYTGSVEMAKEVLKNNFYIALGGAVTFKNARKLLDVAKFVPEDRLLIETDCPYMTPEPYRGKRNDSGYVRLVAEKIAELRGVTFEEIAQITAQNARRLFKIT</sequence>
<evidence type="ECO:0000313" key="4">
    <source>
        <dbReference type="EMBL" id="PNU00933.1"/>
    </source>
</evidence>
<dbReference type="EMBL" id="NIOJ01000005">
    <property type="protein sequence ID" value="PNU00933.1"/>
    <property type="molecule type" value="Genomic_DNA"/>
</dbReference>
<dbReference type="PANTHER" id="PTHR46124:SF2">
    <property type="entry name" value="D-AMINOACYL-TRNA DEACYLASE"/>
    <property type="match status" value="1"/>
</dbReference>
<feature type="binding site" evidence="3">
    <location>
        <position position="8"/>
    </location>
    <ligand>
        <name>a divalent metal cation</name>
        <dbReference type="ChEBI" id="CHEBI:60240"/>
        <label>1</label>
    </ligand>
</feature>
<dbReference type="PIRSF" id="PIRSF005902">
    <property type="entry name" value="DNase_TatD"/>
    <property type="match status" value="1"/>
</dbReference>
<dbReference type="RefSeq" id="WP_103080315.1">
    <property type="nucleotide sequence ID" value="NZ_CP021850.1"/>
</dbReference>
<proteinExistence type="predicted"/>
<dbReference type="GO" id="GO:0046872">
    <property type="term" value="F:metal ion binding"/>
    <property type="evidence" value="ECO:0007669"/>
    <property type="project" value="UniProtKB-KW"/>
</dbReference>
<dbReference type="InterPro" id="IPR001130">
    <property type="entry name" value="TatD-like"/>
</dbReference>
<dbReference type="Proteomes" id="UP000236151">
    <property type="component" value="Unassembled WGS sequence"/>
</dbReference>
<dbReference type="FunFam" id="3.20.20.140:FF:000005">
    <property type="entry name" value="TatD family hydrolase"/>
    <property type="match status" value="1"/>
</dbReference>
<keyword evidence="2 4" id="KW-0378">Hydrolase</keyword>
<evidence type="ECO:0000256" key="3">
    <source>
        <dbReference type="PIRSR" id="PIRSR005902-1"/>
    </source>
</evidence>
<evidence type="ECO:0000256" key="1">
    <source>
        <dbReference type="ARBA" id="ARBA00022723"/>
    </source>
</evidence>
<gene>
    <name evidence="4" type="ORF">CDQ84_03355</name>
</gene>
<dbReference type="GO" id="GO:0005829">
    <property type="term" value="C:cytosol"/>
    <property type="evidence" value="ECO:0007669"/>
    <property type="project" value="TreeGrafter"/>
</dbReference>
<evidence type="ECO:0000313" key="5">
    <source>
        <dbReference type="Proteomes" id="UP000236151"/>
    </source>
</evidence>
<dbReference type="PROSITE" id="PS01137">
    <property type="entry name" value="TATD_1"/>
    <property type="match status" value="1"/>
</dbReference>
<dbReference type="Pfam" id="PF01026">
    <property type="entry name" value="TatD_DNase"/>
    <property type="match status" value="1"/>
</dbReference>
<dbReference type="PANTHER" id="PTHR46124">
    <property type="entry name" value="D-AMINOACYL-TRNA DEACYLASE"/>
    <property type="match status" value="1"/>
</dbReference>
<dbReference type="SUPFAM" id="SSF51556">
    <property type="entry name" value="Metallo-dependent hydrolases"/>
    <property type="match status" value="1"/>
</dbReference>
<feature type="binding site" evidence="3">
    <location>
        <position position="153"/>
    </location>
    <ligand>
        <name>a divalent metal cation</name>
        <dbReference type="ChEBI" id="CHEBI:60240"/>
        <label>2</label>
    </ligand>
</feature>
<dbReference type="Gene3D" id="3.20.20.140">
    <property type="entry name" value="Metal-dependent hydrolases"/>
    <property type="match status" value="1"/>
</dbReference>
<feature type="binding site" evidence="3">
    <location>
        <position position="6"/>
    </location>
    <ligand>
        <name>a divalent metal cation</name>
        <dbReference type="ChEBI" id="CHEBI:60240"/>
        <label>1</label>
    </ligand>
</feature>
<comment type="caution">
    <text evidence="4">The sequence shown here is derived from an EMBL/GenBank/DDBJ whole genome shotgun (WGS) entry which is preliminary data.</text>
</comment>
<dbReference type="PROSITE" id="PS01090">
    <property type="entry name" value="TATD_2"/>
    <property type="match status" value="1"/>
</dbReference>
<dbReference type="GO" id="GO:0016788">
    <property type="term" value="F:hydrolase activity, acting on ester bonds"/>
    <property type="evidence" value="ECO:0007669"/>
    <property type="project" value="InterPro"/>
</dbReference>
<protein>
    <submittedName>
        <fullName evidence="4">Hydrolase TatD</fullName>
    </submittedName>
</protein>
<accession>A0A2K2FQ71</accession>
<dbReference type="CDD" id="cd01310">
    <property type="entry name" value="TatD_DNAse"/>
    <property type="match status" value="1"/>
</dbReference>
<dbReference type="OrthoDB" id="9810005at2"/>
<dbReference type="GO" id="GO:0004536">
    <property type="term" value="F:DNA nuclease activity"/>
    <property type="evidence" value="ECO:0007669"/>
    <property type="project" value="InterPro"/>
</dbReference>
<organism evidence="4 5">
    <name type="scientific">Clostridium thermosuccinogenes</name>
    <dbReference type="NCBI Taxonomy" id="84032"/>
    <lineage>
        <taxon>Bacteria</taxon>
        <taxon>Bacillati</taxon>
        <taxon>Bacillota</taxon>
        <taxon>Clostridia</taxon>
        <taxon>Eubacteriales</taxon>
        <taxon>Clostridiaceae</taxon>
        <taxon>Clostridium</taxon>
    </lineage>
</organism>